<dbReference type="InterPro" id="IPR003660">
    <property type="entry name" value="HAMP_dom"/>
</dbReference>
<evidence type="ECO:0000256" key="4">
    <source>
        <dbReference type="ARBA" id="ARBA00022553"/>
    </source>
</evidence>
<keyword evidence="11" id="KW-0472">Membrane</keyword>
<evidence type="ECO:0000256" key="8">
    <source>
        <dbReference type="ARBA" id="ARBA00022989"/>
    </source>
</evidence>
<dbReference type="EC" id="2.7.13.3" evidence="3"/>
<evidence type="ECO:0000313" key="15">
    <source>
        <dbReference type="Proteomes" id="UP000744769"/>
    </source>
</evidence>
<feature type="transmembrane region" description="Helical" evidence="11">
    <location>
        <begin position="47"/>
        <end position="69"/>
    </location>
</feature>
<evidence type="ECO:0000256" key="3">
    <source>
        <dbReference type="ARBA" id="ARBA00012438"/>
    </source>
</evidence>
<proteinExistence type="predicted"/>
<dbReference type="Pfam" id="PF00512">
    <property type="entry name" value="HisKA"/>
    <property type="match status" value="1"/>
</dbReference>
<dbReference type="Gene3D" id="6.10.340.10">
    <property type="match status" value="1"/>
</dbReference>
<accession>A0A967AZN2</accession>
<dbReference type="InterPro" id="IPR036097">
    <property type="entry name" value="HisK_dim/P_sf"/>
</dbReference>
<dbReference type="SUPFAM" id="SSF47384">
    <property type="entry name" value="Homodimeric domain of signal transducing histidine kinase"/>
    <property type="match status" value="1"/>
</dbReference>
<dbReference type="InterPro" id="IPR036890">
    <property type="entry name" value="HATPase_C_sf"/>
</dbReference>
<keyword evidence="4" id="KW-0597">Phosphoprotein</keyword>
<dbReference type="SMART" id="SM00387">
    <property type="entry name" value="HATPase_c"/>
    <property type="match status" value="1"/>
</dbReference>
<evidence type="ECO:0000313" key="14">
    <source>
        <dbReference type="EMBL" id="NHN55628.1"/>
    </source>
</evidence>
<name>A0A967AZN2_9MICO</name>
<evidence type="ECO:0000256" key="7">
    <source>
        <dbReference type="ARBA" id="ARBA00022777"/>
    </source>
</evidence>
<dbReference type="Proteomes" id="UP000744769">
    <property type="component" value="Unassembled WGS sequence"/>
</dbReference>
<dbReference type="CDD" id="cd00075">
    <property type="entry name" value="HATPase"/>
    <property type="match status" value="1"/>
</dbReference>
<evidence type="ECO:0000256" key="10">
    <source>
        <dbReference type="SAM" id="MobiDB-lite"/>
    </source>
</evidence>
<dbReference type="EMBL" id="JAAOIV010000004">
    <property type="protein sequence ID" value="NHN55628.1"/>
    <property type="molecule type" value="Genomic_DNA"/>
</dbReference>
<dbReference type="Gene3D" id="3.30.565.10">
    <property type="entry name" value="Histidine kinase-like ATPase, C-terminal domain"/>
    <property type="match status" value="1"/>
</dbReference>
<evidence type="ECO:0000259" key="12">
    <source>
        <dbReference type="PROSITE" id="PS50109"/>
    </source>
</evidence>
<evidence type="ECO:0000256" key="2">
    <source>
        <dbReference type="ARBA" id="ARBA00004236"/>
    </source>
</evidence>
<keyword evidence="8 11" id="KW-1133">Transmembrane helix</keyword>
<keyword evidence="7 14" id="KW-0418">Kinase</keyword>
<comment type="subcellular location">
    <subcellularLocation>
        <location evidence="2">Cell membrane</location>
    </subcellularLocation>
</comment>
<dbReference type="InterPro" id="IPR004358">
    <property type="entry name" value="Sig_transdc_His_kin-like_C"/>
</dbReference>
<sequence length="342" mass="36519">MLVVSAVAGGGVALVVAPRLFHQHLARAGETQPSTVRHVEEAFVSTGWVTLSMAALAALVVAVPLSWWVSRRVTRSLEAAGTAATVVARGRPAPLIDETHGPAEARAMATAFNSMSGQLAATEETRRRMLADLGHELRTPISTLQAHLEGLEDGVIPADAETFAVLQRQLDRLTRLTEDIRTVSLEDERIPLRRKQIDLAELARSVGELPREGAERIVVDTPQPQPVWVDPARIEQVLTNLLDNAVRHTGAGDTITVTVDGDDREVRLSVADTGDGIAAEQLPHVFERFYRTDAARDSAHGGSGIGLSISRSIAHAHGGSLTATSDGPGEGARFVLSLPRSP</sequence>
<dbReference type="FunFam" id="3.30.565.10:FF:000006">
    <property type="entry name" value="Sensor histidine kinase WalK"/>
    <property type="match status" value="1"/>
</dbReference>
<dbReference type="PROSITE" id="PS50109">
    <property type="entry name" value="HIS_KIN"/>
    <property type="match status" value="1"/>
</dbReference>
<dbReference type="InterPro" id="IPR003661">
    <property type="entry name" value="HisK_dim/P_dom"/>
</dbReference>
<organism evidence="14 15">
    <name type="scientific">Metallococcus carri</name>
    <dbReference type="NCBI Taxonomy" id="1656884"/>
    <lineage>
        <taxon>Bacteria</taxon>
        <taxon>Bacillati</taxon>
        <taxon>Actinomycetota</taxon>
        <taxon>Actinomycetes</taxon>
        <taxon>Micrococcales</taxon>
        <taxon>Dermacoccaceae</taxon>
        <taxon>Metallococcus</taxon>
    </lineage>
</organism>
<comment type="caution">
    <text evidence="14">The sequence shown here is derived from an EMBL/GenBank/DDBJ whole genome shotgun (WGS) entry which is preliminary data.</text>
</comment>
<keyword evidence="15" id="KW-1185">Reference proteome</keyword>
<feature type="region of interest" description="Disordered" evidence="10">
    <location>
        <begin position="319"/>
        <end position="342"/>
    </location>
</feature>
<dbReference type="Gene3D" id="1.10.287.130">
    <property type="match status" value="1"/>
</dbReference>
<dbReference type="PANTHER" id="PTHR43711">
    <property type="entry name" value="TWO-COMPONENT HISTIDINE KINASE"/>
    <property type="match status" value="1"/>
</dbReference>
<evidence type="ECO:0000259" key="13">
    <source>
        <dbReference type="PROSITE" id="PS50885"/>
    </source>
</evidence>
<evidence type="ECO:0000256" key="11">
    <source>
        <dbReference type="SAM" id="Phobius"/>
    </source>
</evidence>
<dbReference type="InterPro" id="IPR050736">
    <property type="entry name" value="Sensor_HK_Regulatory"/>
</dbReference>
<feature type="domain" description="HAMP" evidence="13">
    <location>
        <begin position="71"/>
        <end position="124"/>
    </location>
</feature>
<keyword evidence="5" id="KW-0808">Transferase</keyword>
<dbReference type="GO" id="GO:0005886">
    <property type="term" value="C:plasma membrane"/>
    <property type="evidence" value="ECO:0007669"/>
    <property type="project" value="UniProtKB-SubCell"/>
</dbReference>
<reference evidence="14" key="1">
    <citation type="submission" date="2020-03" db="EMBL/GenBank/DDBJ databases">
        <title>Draft sequencing of Calidifontibacter sp. DB0510.</title>
        <authorList>
            <person name="Kim D.-U."/>
        </authorList>
    </citation>
    <scope>NUCLEOTIDE SEQUENCE</scope>
    <source>
        <strain evidence="14">DB0510</strain>
    </source>
</reference>
<comment type="catalytic activity">
    <reaction evidence="1">
        <text>ATP + protein L-histidine = ADP + protein N-phospho-L-histidine.</text>
        <dbReference type="EC" id="2.7.13.3"/>
    </reaction>
</comment>
<dbReference type="Pfam" id="PF02518">
    <property type="entry name" value="HATPase_c"/>
    <property type="match status" value="1"/>
</dbReference>
<dbReference type="PANTHER" id="PTHR43711:SF1">
    <property type="entry name" value="HISTIDINE KINASE 1"/>
    <property type="match status" value="1"/>
</dbReference>
<evidence type="ECO:0000256" key="1">
    <source>
        <dbReference type="ARBA" id="ARBA00000085"/>
    </source>
</evidence>
<dbReference type="SUPFAM" id="SSF55874">
    <property type="entry name" value="ATPase domain of HSP90 chaperone/DNA topoisomerase II/histidine kinase"/>
    <property type="match status" value="1"/>
</dbReference>
<dbReference type="PROSITE" id="PS50885">
    <property type="entry name" value="HAMP"/>
    <property type="match status" value="1"/>
</dbReference>
<protein>
    <recommendedName>
        <fullName evidence="3">histidine kinase</fullName>
        <ecNumber evidence="3">2.7.13.3</ecNumber>
    </recommendedName>
</protein>
<dbReference type="AlphaFoldDB" id="A0A967AZN2"/>
<keyword evidence="6 11" id="KW-0812">Transmembrane</keyword>
<dbReference type="RefSeq" id="WP_166195501.1">
    <property type="nucleotide sequence ID" value="NZ_JAAOIV010000004.1"/>
</dbReference>
<keyword evidence="9" id="KW-0902">Two-component regulatory system</keyword>
<feature type="domain" description="Histidine kinase" evidence="12">
    <location>
        <begin position="132"/>
        <end position="342"/>
    </location>
</feature>
<evidence type="ECO:0000256" key="5">
    <source>
        <dbReference type="ARBA" id="ARBA00022679"/>
    </source>
</evidence>
<dbReference type="PRINTS" id="PR00344">
    <property type="entry name" value="BCTRLSENSOR"/>
</dbReference>
<dbReference type="SMART" id="SM00304">
    <property type="entry name" value="HAMP"/>
    <property type="match status" value="1"/>
</dbReference>
<dbReference type="InterPro" id="IPR005467">
    <property type="entry name" value="His_kinase_dom"/>
</dbReference>
<evidence type="ECO:0000256" key="6">
    <source>
        <dbReference type="ARBA" id="ARBA00022692"/>
    </source>
</evidence>
<dbReference type="SMART" id="SM00388">
    <property type="entry name" value="HisKA"/>
    <property type="match status" value="1"/>
</dbReference>
<dbReference type="GO" id="GO:0000155">
    <property type="term" value="F:phosphorelay sensor kinase activity"/>
    <property type="evidence" value="ECO:0007669"/>
    <property type="project" value="InterPro"/>
</dbReference>
<evidence type="ECO:0000256" key="9">
    <source>
        <dbReference type="ARBA" id="ARBA00023012"/>
    </source>
</evidence>
<dbReference type="InterPro" id="IPR003594">
    <property type="entry name" value="HATPase_dom"/>
</dbReference>
<dbReference type="CDD" id="cd00082">
    <property type="entry name" value="HisKA"/>
    <property type="match status" value="1"/>
</dbReference>
<gene>
    <name evidence="14" type="ORF">G9U51_07520</name>
</gene>